<dbReference type="GO" id="GO:0008237">
    <property type="term" value="F:metallopeptidase activity"/>
    <property type="evidence" value="ECO:0007669"/>
    <property type="project" value="InterPro"/>
</dbReference>
<dbReference type="Proteomes" id="UP000238426">
    <property type="component" value="Unassembled WGS sequence"/>
</dbReference>
<dbReference type="NCBIfam" id="TIGR04183">
    <property type="entry name" value="Por_Secre_tail"/>
    <property type="match status" value="1"/>
</dbReference>
<dbReference type="InterPro" id="IPR013783">
    <property type="entry name" value="Ig-like_fold"/>
</dbReference>
<name>A0A2T1NE86_9FLAO</name>
<evidence type="ECO:0000256" key="3">
    <source>
        <dbReference type="ARBA" id="ARBA00022801"/>
    </source>
</evidence>
<evidence type="ECO:0000313" key="6">
    <source>
        <dbReference type="Proteomes" id="UP000238426"/>
    </source>
</evidence>
<feature type="domain" description="P/Homo B" evidence="4">
    <location>
        <begin position="641"/>
        <end position="794"/>
    </location>
</feature>
<dbReference type="RefSeq" id="WP_106462850.1">
    <property type="nucleotide sequence ID" value="NZ_PXOQ01000007.1"/>
</dbReference>
<keyword evidence="6" id="KW-1185">Reference proteome</keyword>
<organism evidence="5 6">
    <name type="scientific">Aurantibacter aestuarii</name>
    <dbReference type="NCBI Taxonomy" id="1266046"/>
    <lineage>
        <taxon>Bacteria</taxon>
        <taxon>Pseudomonadati</taxon>
        <taxon>Bacteroidota</taxon>
        <taxon>Flavobacteriia</taxon>
        <taxon>Flavobacteriales</taxon>
        <taxon>Flavobacteriaceae</taxon>
        <taxon>Aurantibacter</taxon>
    </lineage>
</organism>
<reference evidence="5 6" key="1">
    <citation type="submission" date="2018-03" db="EMBL/GenBank/DDBJ databases">
        <title>Mesoflavibacter sp. HG37 and Mesoflavibacter sp. HG96 sp.nov., two marine bacteria isolated from seawater of Western Pacific Ocean.</title>
        <authorList>
            <person name="Cheng H."/>
            <person name="Wu Y.-H."/>
            <person name="Guo L.-L."/>
            <person name="Xu X.-W."/>
        </authorList>
    </citation>
    <scope>NUCLEOTIDE SEQUENCE [LARGE SCALE GENOMIC DNA]</scope>
    <source>
        <strain evidence="5 6">KCTC 32269</strain>
    </source>
</reference>
<dbReference type="AlphaFoldDB" id="A0A2T1NE86"/>
<dbReference type="Pfam" id="PF13583">
    <property type="entry name" value="Reprolysin_4"/>
    <property type="match status" value="1"/>
</dbReference>
<evidence type="ECO:0000259" key="4">
    <source>
        <dbReference type="PROSITE" id="PS51829"/>
    </source>
</evidence>
<dbReference type="InterPro" id="IPR002884">
    <property type="entry name" value="P_dom"/>
</dbReference>
<dbReference type="Gene3D" id="2.60.40.10">
    <property type="entry name" value="Immunoglobulins"/>
    <property type="match status" value="1"/>
</dbReference>
<proteinExistence type="predicted"/>
<evidence type="ECO:0000313" key="5">
    <source>
        <dbReference type="EMBL" id="PSG90709.1"/>
    </source>
</evidence>
<protein>
    <recommendedName>
        <fullName evidence="4">P/Homo B domain-containing protein</fullName>
    </recommendedName>
</protein>
<dbReference type="SUPFAM" id="SSF49785">
    <property type="entry name" value="Galactose-binding domain-like"/>
    <property type="match status" value="1"/>
</dbReference>
<dbReference type="Pfam" id="PF01483">
    <property type="entry name" value="P_proprotein"/>
    <property type="match status" value="1"/>
</dbReference>
<dbReference type="InterPro" id="IPR026444">
    <property type="entry name" value="Secre_tail"/>
</dbReference>
<evidence type="ECO:0000256" key="2">
    <source>
        <dbReference type="ARBA" id="ARBA00022729"/>
    </source>
</evidence>
<keyword evidence="2" id="KW-0732">Signal</keyword>
<accession>A0A2T1NE86</accession>
<dbReference type="Gene3D" id="2.60.120.260">
    <property type="entry name" value="Galactose-binding domain-like"/>
    <property type="match status" value="1"/>
</dbReference>
<evidence type="ECO:0000256" key="1">
    <source>
        <dbReference type="ARBA" id="ARBA00022670"/>
    </source>
</evidence>
<dbReference type="GO" id="GO:0006508">
    <property type="term" value="P:proteolysis"/>
    <property type="evidence" value="ECO:0007669"/>
    <property type="project" value="UniProtKB-KW"/>
</dbReference>
<sequence length="882" mass="94553">MKKIIFSLCLLVFSITLGYSQNLLKDAKLSADDIRYLNSIEVPSDGFTFSVNVNDLQQYLALSNEMTLELPFNDGEKVKFKVKEASVFADEQQALYPEIKAYLGYGIDNPGDYLRFTVTPYNGVNGIIVTADRSETQVIQSIKGTNKSVVYKRSNRKFGKDFDCTTASEESEELNISEFSVAADDGVLRIFDTAISTTGEYAAFHGGTLASVNAALATSLARINSVYEIDFAVRLVLRAGNNSVVFLNGNTDPYDSASDNNYNTALANTLDAAYPGGAGYDVGHLYAGIGNNGNAGCIGCVCIIGGGNHKGSGYTTSTNPIGDRWDIDYVAHEYGHQFGGRHTFTHASEGNGIAQMEPGSGTTIMGYAGITGATDVQQVSDPYFHAISIQQITAHAKSRTCDVENPTGNAIPVANAGANLTLPIGTAFILTGSATDGNTGDVLTYCWEQYDENNAAQAYPSSTSTNSNEPLFRSYNPTTSTTRTFPKLEDLVQNGVNGNVWEKIPTVGRFADFRLSVRDNRAGGAGNNFDDMRVTWDATRGPLAVTSQNIDGIMWSSGTTETITWSVNNTNTFAGASNVNILLSTDGGLTYSTTLLSNVPNNGSATITVPNTPAPYCRIMVQPTSAPFFAINTNDFSIDFIVTEDCTEVYTSNANFAIPDNATAYSGLGLNITTSGETLGGNVYLKLGLDVTHTYVGDLQFLLQSPAPSQIQVVPWSQGTCGANDNLNIQLFDEAPAVTCATPTVGDAKTASPFTAYDGEGVNGQWILGVVDTAAADTGTLNSWSITVCKKTETLSVNSVEADSFEIYPNPTTGIVNLKFNTNSDVNVNLYDIRGRGVYNKNFANTSNKFNQQINFSNLSAGVYILNVQSGDKKFVKKIIIE</sequence>
<dbReference type="Pfam" id="PF18962">
    <property type="entry name" value="Por_Secre_tail"/>
    <property type="match status" value="1"/>
</dbReference>
<keyword evidence="3" id="KW-0378">Hydrolase</keyword>
<dbReference type="SUPFAM" id="SSF55486">
    <property type="entry name" value="Metalloproteases ('zincins'), catalytic domain"/>
    <property type="match status" value="1"/>
</dbReference>
<dbReference type="Gene3D" id="3.40.390.10">
    <property type="entry name" value="Collagenase (Catalytic Domain)"/>
    <property type="match status" value="1"/>
</dbReference>
<dbReference type="GO" id="GO:0004252">
    <property type="term" value="F:serine-type endopeptidase activity"/>
    <property type="evidence" value="ECO:0007669"/>
    <property type="project" value="InterPro"/>
</dbReference>
<dbReference type="InterPro" id="IPR008979">
    <property type="entry name" value="Galactose-bd-like_sf"/>
</dbReference>
<dbReference type="PROSITE" id="PS51829">
    <property type="entry name" value="P_HOMO_B"/>
    <property type="match status" value="1"/>
</dbReference>
<gene>
    <name evidence="5" type="ORF">C7H52_05370</name>
</gene>
<dbReference type="InterPro" id="IPR024079">
    <property type="entry name" value="MetalloPept_cat_dom_sf"/>
</dbReference>
<dbReference type="OrthoDB" id="9792152at2"/>
<comment type="caution">
    <text evidence="5">The sequence shown here is derived from an EMBL/GenBank/DDBJ whole genome shotgun (WGS) entry which is preliminary data.</text>
</comment>
<dbReference type="EMBL" id="PXOQ01000007">
    <property type="protein sequence ID" value="PSG90709.1"/>
    <property type="molecule type" value="Genomic_DNA"/>
</dbReference>
<keyword evidence="1" id="KW-0645">Protease</keyword>